<evidence type="ECO:0000256" key="2">
    <source>
        <dbReference type="ARBA" id="ARBA00012035"/>
    </source>
</evidence>
<feature type="active site" description="Proton acceptor" evidence="12">
    <location>
        <position position="299"/>
    </location>
</feature>
<comment type="similarity">
    <text evidence="1">Belongs to the carbohydrate kinase pfkB family.</text>
</comment>
<evidence type="ECO:0000259" key="13">
    <source>
        <dbReference type="Pfam" id="PF00294"/>
    </source>
</evidence>
<keyword evidence="6 12" id="KW-0547">Nucleotide-binding</keyword>
<evidence type="ECO:0000256" key="11">
    <source>
        <dbReference type="ARBA" id="ARBA00023277"/>
    </source>
</evidence>
<dbReference type="SUPFAM" id="SSF53613">
    <property type="entry name" value="Ribokinase-like"/>
    <property type="match status" value="1"/>
</dbReference>
<dbReference type="GO" id="GO:0004747">
    <property type="term" value="F:ribokinase activity"/>
    <property type="evidence" value="ECO:0007669"/>
    <property type="project" value="UniProtKB-UniRule"/>
</dbReference>
<keyword evidence="11 12" id="KW-0119">Carbohydrate metabolism</keyword>
<feature type="domain" description="Carbohydrate kinase PfkB" evidence="13">
    <location>
        <begin position="37"/>
        <end position="341"/>
    </location>
</feature>
<gene>
    <name evidence="14" type="ORF">F444_15895</name>
</gene>
<feature type="binding site" evidence="12">
    <location>
        <position position="299"/>
    </location>
    <ligand>
        <name>substrate</name>
    </ligand>
</feature>
<comment type="activity regulation">
    <text evidence="12">Activated by a monovalent cation that binds near, but not in, the active site. The most likely occupant of the site in vivo is potassium. Ion binding induces a conformational change that may alter substrate affinity.</text>
</comment>
<dbReference type="CDD" id="cd01174">
    <property type="entry name" value="ribokinase"/>
    <property type="match status" value="1"/>
</dbReference>
<sequence>MSHSFKQLTASCTDQFPCSRQEPSKSSVGDEMAQTRKHVLVIGSVNADIVVEISRLPVRGETLSASKADTGKFFPGGKGSNQAAAAGKIIGVHHPTLCTKFAGQFGNDTHGEALQVALQDAGVDTTLAGHPACPSGQAFVFVYPDGDNSIVIVGGANRAWPEKLPAPLTDAVKSAAVVLLQCEISEHINTLVARTAAETNVPVMWDTGGDDTPIPAELLPLLTYICPNETELARMTKREVNNTDEAIAAARYLQEQGAKNVLITLGSGGSVFVPADGSEIVRQKCFKVEKVVDTTGAGDCYRGAFAVAFAEGREMQDCMARAAAASALCVQRPGALPSLPTGVEVVAFLNENGL</sequence>
<comment type="caution">
    <text evidence="14">The sequence shown here is derived from an EMBL/GenBank/DDBJ whole genome shotgun (WGS) entry which is preliminary data.</text>
</comment>
<evidence type="ECO:0000256" key="8">
    <source>
        <dbReference type="ARBA" id="ARBA00022840"/>
    </source>
</evidence>
<dbReference type="HAMAP" id="MF_01987">
    <property type="entry name" value="Ribokinase"/>
    <property type="match status" value="1"/>
</dbReference>
<comment type="catalytic activity">
    <reaction evidence="12">
        <text>D-ribose + ATP = D-ribose 5-phosphate + ADP + H(+)</text>
        <dbReference type="Rhea" id="RHEA:13697"/>
        <dbReference type="ChEBI" id="CHEBI:15378"/>
        <dbReference type="ChEBI" id="CHEBI:30616"/>
        <dbReference type="ChEBI" id="CHEBI:47013"/>
        <dbReference type="ChEBI" id="CHEBI:78346"/>
        <dbReference type="ChEBI" id="CHEBI:456216"/>
        <dbReference type="EC" id="2.7.1.15"/>
    </reaction>
</comment>
<keyword evidence="8 12" id="KW-0067">ATP-binding</keyword>
<evidence type="ECO:0000256" key="1">
    <source>
        <dbReference type="ARBA" id="ARBA00005380"/>
    </source>
</evidence>
<feature type="binding site" evidence="12">
    <location>
        <position position="334"/>
    </location>
    <ligand>
        <name>K(+)</name>
        <dbReference type="ChEBI" id="CHEBI:29103"/>
    </ligand>
</feature>
<feature type="binding site" evidence="12">
    <location>
        <position position="329"/>
    </location>
    <ligand>
        <name>K(+)</name>
        <dbReference type="ChEBI" id="CHEBI:29103"/>
    </ligand>
</feature>
<comment type="function">
    <text evidence="12">Catalyzes the phosphorylation of ribose at O-5 in a reaction requiring ATP and magnesium. The resulting D-ribose-5-phosphate can then be used either for sythesis of nucleotides, histidine, and tryptophan, or as a component of the pentose phosphate pathway.</text>
</comment>
<feature type="binding site" evidence="12">
    <location>
        <begin position="264"/>
        <end position="269"/>
    </location>
    <ligand>
        <name>ATP</name>
        <dbReference type="ChEBI" id="CHEBI:30616"/>
    </ligand>
</feature>
<dbReference type="UniPathway" id="UPA00916">
    <property type="reaction ID" value="UER00889"/>
</dbReference>
<feature type="binding site" evidence="12">
    <location>
        <position position="295"/>
    </location>
    <ligand>
        <name>K(+)</name>
        <dbReference type="ChEBI" id="CHEBI:29103"/>
    </ligand>
</feature>
<evidence type="ECO:0000313" key="15">
    <source>
        <dbReference type="Proteomes" id="UP000028582"/>
    </source>
</evidence>
<dbReference type="InterPro" id="IPR011877">
    <property type="entry name" value="Ribokinase"/>
</dbReference>
<evidence type="ECO:0000256" key="6">
    <source>
        <dbReference type="ARBA" id="ARBA00022741"/>
    </source>
</evidence>
<protein>
    <recommendedName>
        <fullName evidence="3 12">Ribokinase</fullName>
        <shortName evidence="12">RK</shortName>
        <ecNumber evidence="2 12">2.7.1.15</ecNumber>
    </recommendedName>
</protein>
<comment type="subcellular location">
    <subcellularLocation>
        <location evidence="12">Cytoplasm</location>
    </subcellularLocation>
    <subcellularLocation>
        <location evidence="12">Nucleus</location>
    </subcellularLocation>
</comment>
<dbReference type="Pfam" id="PF00294">
    <property type="entry name" value="PfkB"/>
    <property type="match status" value="1"/>
</dbReference>
<evidence type="ECO:0000256" key="4">
    <source>
        <dbReference type="ARBA" id="ARBA00022679"/>
    </source>
</evidence>
<evidence type="ECO:0000256" key="9">
    <source>
        <dbReference type="ARBA" id="ARBA00022842"/>
    </source>
</evidence>
<dbReference type="EMBL" id="ANJA01002927">
    <property type="protein sequence ID" value="ETO67083.1"/>
    <property type="molecule type" value="Genomic_DNA"/>
</dbReference>
<dbReference type="GO" id="GO:0005524">
    <property type="term" value="F:ATP binding"/>
    <property type="evidence" value="ECO:0007669"/>
    <property type="project" value="UniProtKB-UniRule"/>
</dbReference>
<feature type="binding site" evidence="12">
    <location>
        <begin position="298"/>
        <end position="299"/>
    </location>
    <ligand>
        <name>ATP</name>
        <dbReference type="ChEBI" id="CHEBI:30616"/>
    </ligand>
</feature>
<organism evidence="14 15">
    <name type="scientific">Phytophthora nicotianae P1976</name>
    <dbReference type="NCBI Taxonomy" id="1317066"/>
    <lineage>
        <taxon>Eukaryota</taxon>
        <taxon>Sar</taxon>
        <taxon>Stramenopiles</taxon>
        <taxon>Oomycota</taxon>
        <taxon>Peronosporomycetes</taxon>
        <taxon>Peronosporales</taxon>
        <taxon>Peronosporaceae</taxon>
        <taxon>Phytophthora</taxon>
    </lineage>
</organism>
<dbReference type="EC" id="2.7.1.15" evidence="2 12"/>
<dbReference type="GO" id="GO:0005737">
    <property type="term" value="C:cytoplasm"/>
    <property type="evidence" value="ECO:0007669"/>
    <property type="project" value="UniProtKB-SubCell"/>
</dbReference>
<evidence type="ECO:0000256" key="12">
    <source>
        <dbReference type="HAMAP-Rule" id="MF_03215"/>
    </source>
</evidence>
<keyword evidence="12" id="KW-0539">Nucleus</keyword>
<evidence type="ECO:0000256" key="3">
    <source>
        <dbReference type="ARBA" id="ARBA00016943"/>
    </source>
</evidence>
<comment type="caution">
    <text evidence="12">Lacks conserved residue(s) required for the propagation of feature annotation.</text>
</comment>
<dbReference type="Gene3D" id="3.40.1190.20">
    <property type="match status" value="1"/>
</dbReference>
<comment type="subunit">
    <text evidence="12">Homodimer.</text>
</comment>
<accession>A0A080ZKC2</accession>
<keyword evidence="5 12" id="KW-0479">Metal-binding</keyword>
<feature type="binding site" evidence="12">
    <location>
        <position position="338"/>
    </location>
    <ligand>
        <name>K(+)</name>
        <dbReference type="ChEBI" id="CHEBI:29103"/>
    </ligand>
</feature>
<dbReference type="PRINTS" id="PR00990">
    <property type="entry name" value="RIBOKINASE"/>
</dbReference>
<evidence type="ECO:0000256" key="5">
    <source>
        <dbReference type="ARBA" id="ARBA00022723"/>
    </source>
</evidence>
<dbReference type="OrthoDB" id="415590at2759"/>
<feature type="binding site" evidence="12">
    <location>
        <position position="183"/>
    </location>
    <ligand>
        <name>substrate</name>
    </ligand>
</feature>
<dbReference type="PANTHER" id="PTHR10584">
    <property type="entry name" value="SUGAR KINASE"/>
    <property type="match status" value="1"/>
</dbReference>
<comment type="pathway">
    <text evidence="12">Carbohydrate metabolism; D-ribose degradation; D-ribose 5-phosphate from beta-D-ribopyranose: step 2/2.</text>
</comment>
<evidence type="ECO:0000313" key="14">
    <source>
        <dbReference type="EMBL" id="ETO67083.1"/>
    </source>
</evidence>
<keyword evidence="4 12" id="KW-0808">Transferase</keyword>
<name>A0A080ZKC2_PHYNI</name>
<feature type="binding site" evidence="12">
    <location>
        <begin position="77"/>
        <end position="81"/>
    </location>
    <ligand>
        <name>substrate</name>
    </ligand>
</feature>
<dbReference type="InterPro" id="IPR002173">
    <property type="entry name" value="Carboh/pur_kinase_PfkB_CS"/>
</dbReference>
<feature type="binding site" evidence="12">
    <location>
        <position position="228"/>
    </location>
    <ligand>
        <name>ATP</name>
        <dbReference type="ChEBI" id="CHEBI:30616"/>
    </ligand>
</feature>
<evidence type="ECO:0000256" key="7">
    <source>
        <dbReference type="ARBA" id="ARBA00022777"/>
    </source>
</evidence>
<dbReference type="AlphaFoldDB" id="A0A080ZKC2"/>
<keyword evidence="12" id="KW-0963">Cytoplasm</keyword>
<feature type="binding site" evidence="12">
    <location>
        <position position="332"/>
    </location>
    <ligand>
        <name>K(+)</name>
        <dbReference type="ChEBI" id="CHEBI:29103"/>
    </ligand>
</feature>
<dbReference type="InterPro" id="IPR011611">
    <property type="entry name" value="PfkB_dom"/>
</dbReference>
<dbReference type="GO" id="GO:0019303">
    <property type="term" value="P:D-ribose catabolic process"/>
    <property type="evidence" value="ECO:0007669"/>
    <property type="project" value="UniProtKB-UniRule"/>
</dbReference>
<feature type="binding site" evidence="12">
    <location>
        <begin position="46"/>
        <end position="48"/>
    </location>
    <ligand>
        <name>substrate</name>
    </ligand>
</feature>
<comment type="similarity">
    <text evidence="12">Belongs to the carbohydrate kinase PfkB family. Ribokinase subfamily.</text>
</comment>
<dbReference type="PANTHER" id="PTHR10584:SF166">
    <property type="entry name" value="RIBOKINASE"/>
    <property type="match status" value="1"/>
</dbReference>
<dbReference type="GO" id="GO:0005634">
    <property type="term" value="C:nucleus"/>
    <property type="evidence" value="ECO:0007669"/>
    <property type="project" value="UniProtKB-SubCell"/>
</dbReference>
<comment type="cofactor">
    <cofactor evidence="12">
        <name>Mg(2+)</name>
        <dbReference type="ChEBI" id="CHEBI:18420"/>
    </cofactor>
    <text evidence="12">Requires a divalent cation, most likely magnesium in vivo, as an electrophilic catalyst to aid phosphoryl group transfer. It is the chelate of the metal and the nucleotide that is the actual substrate.</text>
</comment>
<evidence type="ECO:0000256" key="10">
    <source>
        <dbReference type="ARBA" id="ARBA00022958"/>
    </source>
</evidence>
<keyword evidence="9 12" id="KW-0460">Magnesium</keyword>
<feature type="binding site" evidence="12">
    <location>
        <position position="293"/>
    </location>
    <ligand>
        <name>K(+)</name>
        <dbReference type="ChEBI" id="CHEBI:29103"/>
    </ligand>
</feature>
<dbReference type="GO" id="GO:0046872">
    <property type="term" value="F:metal ion binding"/>
    <property type="evidence" value="ECO:0007669"/>
    <property type="project" value="UniProtKB-KW"/>
</dbReference>
<proteinExistence type="inferred from homology"/>
<dbReference type="PROSITE" id="PS00584">
    <property type="entry name" value="PFKB_KINASES_2"/>
    <property type="match status" value="1"/>
</dbReference>
<reference evidence="14 15" key="1">
    <citation type="submission" date="2013-11" db="EMBL/GenBank/DDBJ databases">
        <title>The Genome Sequence of Phytophthora parasitica P1976.</title>
        <authorList>
            <consortium name="The Broad Institute Genomics Platform"/>
            <person name="Russ C."/>
            <person name="Tyler B."/>
            <person name="Panabieres F."/>
            <person name="Shan W."/>
            <person name="Tripathy S."/>
            <person name="Grunwald N."/>
            <person name="Machado M."/>
            <person name="Johnson C.S."/>
            <person name="Walker B."/>
            <person name="Young S."/>
            <person name="Zeng Q."/>
            <person name="Gargeya S."/>
            <person name="Fitzgerald M."/>
            <person name="Haas B."/>
            <person name="Abouelleil A."/>
            <person name="Allen A.W."/>
            <person name="Alvarado L."/>
            <person name="Arachchi H.M."/>
            <person name="Berlin A.M."/>
            <person name="Chapman S.B."/>
            <person name="Gainer-Dewar J."/>
            <person name="Goldberg J."/>
            <person name="Griggs A."/>
            <person name="Gujja S."/>
            <person name="Hansen M."/>
            <person name="Howarth C."/>
            <person name="Imamovic A."/>
            <person name="Ireland A."/>
            <person name="Larimer J."/>
            <person name="McCowan C."/>
            <person name="Murphy C."/>
            <person name="Pearson M."/>
            <person name="Poon T.W."/>
            <person name="Priest M."/>
            <person name="Roberts A."/>
            <person name="Saif S."/>
            <person name="Shea T."/>
            <person name="Sisk P."/>
            <person name="Sykes S."/>
            <person name="Wortman J."/>
            <person name="Nusbaum C."/>
            <person name="Birren B."/>
        </authorList>
    </citation>
    <scope>NUCLEOTIDE SEQUENCE [LARGE SCALE GENOMIC DNA]</scope>
    <source>
        <strain evidence="14 15">P1976</strain>
    </source>
</reference>
<dbReference type="InterPro" id="IPR029056">
    <property type="entry name" value="Ribokinase-like"/>
</dbReference>
<keyword evidence="10 12" id="KW-0630">Potassium</keyword>
<dbReference type="InterPro" id="IPR002139">
    <property type="entry name" value="Ribo/fructo_kinase"/>
</dbReference>
<dbReference type="Proteomes" id="UP000028582">
    <property type="component" value="Unassembled WGS sequence"/>
</dbReference>
<keyword evidence="7 12" id="KW-0418">Kinase</keyword>